<keyword evidence="5 7" id="KW-0472">Membrane</keyword>
<evidence type="ECO:0000256" key="1">
    <source>
        <dbReference type="ARBA" id="ARBA00004141"/>
    </source>
</evidence>
<evidence type="ECO:0000256" key="2">
    <source>
        <dbReference type="ARBA" id="ARBA00005308"/>
    </source>
</evidence>
<protein>
    <recommendedName>
        <fullName evidence="10">Transmembrane protein 200B</fullName>
    </recommendedName>
</protein>
<proteinExistence type="inferred from homology"/>
<evidence type="ECO:0000313" key="9">
    <source>
        <dbReference type="Proteomes" id="UP001142489"/>
    </source>
</evidence>
<gene>
    <name evidence="8" type="ORF">JRQ81_011769</name>
</gene>
<dbReference type="GO" id="GO:0016020">
    <property type="term" value="C:membrane"/>
    <property type="evidence" value="ECO:0007669"/>
    <property type="project" value="UniProtKB-SubCell"/>
</dbReference>
<name>A0A9Q0X6H2_9SAUR</name>
<keyword evidence="9" id="KW-1185">Reference proteome</keyword>
<dbReference type="InterPro" id="IPR018787">
    <property type="entry name" value="DUF2371_TMEM200"/>
</dbReference>
<evidence type="ECO:0000256" key="7">
    <source>
        <dbReference type="SAM" id="Phobius"/>
    </source>
</evidence>
<evidence type="ECO:0000313" key="8">
    <source>
        <dbReference type="EMBL" id="KAJ7304232.1"/>
    </source>
</evidence>
<sequence length="480" mass="52370">MNPILDLYRTCAIPVSLLKPNEASLWPMDNMITMTTAGDVEEKSAMKNHSPSVKKPARAAAPSRWHRGRFRRKVPSEVTVKGQLRMRSPSGAFVMVGVSVVLVGMTIAVMGYWPHRARAGGSRMGTSNATDEIKKEVRVSSHPIPHGEKLKLVGPVIMGIGLFIFICANTMLYENRDMETRLLMQRELYSLSMSVPQDTSQVSSYLQRRHSPSTAEASRAECVEGCYEVDLSSIGLLSCSCPGKKWDNSCGSDKTQTATQFLHHKCVSPSLSLLSVHSEAGNSMPENLGLSFARGDESVISTAVNTLSLPLIKLNNCLFEKQGISQVIVQEGTCVRLPEEKEEVLRLSWTLLPGGSGVAPIRDEPKGNHIVIDIDTESPSATSIEKLLHPACVKREFGSGSEISSSGHSKSLDLGQPKVVPVAPVKERKHRSWPRLDHIGLINCAKLESKGESSDRLLEPTQEPLRDKGKQSSMDPGSGV</sequence>
<reference evidence="8" key="1">
    <citation type="journal article" date="2023" name="DNA Res.">
        <title>Chromosome-level genome assembly of Phrynocephalus forsythii using third-generation DNA sequencing and Hi-C analysis.</title>
        <authorList>
            <person name="Qi Y."/>
            <person name="Zhao W."/>
            <person name="Zhao Y."/>
            <person name="Niu C."/>
            <person name="Cao S."/>
            <person name="Zhang Y."/>
        </authorList>
    </citation>
    <scope>NUCLEOTIDE SEQUENCE</scope>
    <source>
        <tissue evidence="8">Muscle</tissue>
    </source>
</reference>
<comment type="subcellular location">
    <subcellularLocation>
        <location evidence="1">Membrane</location>
        <topology evidence="1">Multi-pass membrane protein</topology>
    </subcellularLocation>
</comment>
<dbReference type="EMBL" id="JAPFRF010000023">
    <property type="protein sequence ID" value="KAJ7304232.1"/>
    <property type="molecule type" value="Genomic_DNA"/>
</dbReference>
<comment type="similarity">
    <text evidence="2">Belongs to the TMEM200 family.</text>
</comment>
<feature type="transmembrane region" description="Helical" evidence="7">
    <location>
        <begin position="152"/>
        <end position="173"/>
    </location>
</feature>
<dbReference type="Proteomes" id="UP001142489">
    <property type="component" value="Unassembled WGS sequence"/>
</dbReference>
<dbReference type="AlphaFoldDB" id="A0A9Q0X6H2"/>
<evidence type="ECO:0000256" key="5">
    <source>
        <dbReference type="ARBA" id="ARBA00023136"/>
    </source>
</evidence>
<feature type="compositionally biased region" description="Polar residues" evidence="6">
    <location>
        <begin position="471"/>
        <end position="480"/>
    </location>
</feature>
<feature type="region of interest" description="Disordered" evidence="6">
    <location>
        <begin position="46"/>
        <end position="65"/>
    </location>
</feature>
<evidence type="ECO:0000256" key="3">
    <source>
        <dbReference type="ARBA" id="ARBA00022692"/>
    </source>
</evidence>
<evidence type="ECO:0008006" key="10">
    <source>
        <dbReference type="Google" id="ProtNLM"/>
    </source>
</evidence>
<dbReference type="PANTHER" id="PTHR31815">
    <property type="entry name" value="AGAP005329-PA"/>
    <property type="match status" value="1"/>
</dbReference>
<dbReference type="OrthoDB" id="9994280at2759"/>
<keyword evidence="3 7" id="KW-0812">Transmembrane</keyword>
<comment type="caution">
    <text evidence="8">The sequence shown here is derived from an EMBL/GenBank/DDBJ whole genome shotgun (WGS) entry which is preliminary data.</text>
</comment>
<evidence type="ECO:0000256" key="4">
    <source>
        <dbReference type="ARBA" id="ARBA00022989"/>
    </source>
</evidence>
<dbReference type="Pfam" id="PF10177">
    <property type="entry name" value="DUF2371"/>
    <property type="match status" value="1"/>
</dbReference>
<keyword evidence="4 7" id="KW-1133">Transmembrane helix</keyword>
<organism evidence="8 9">
    <name type="scientific">Phrynocephalus forsythii</name>
    <dbReference type="NCBI Taxonomy" id="171643"/>
    <lineage>
        <taxon>Eukaryota</taxon>
        <taxon>Metazoa</taxon>
        <taxon>Chordata</taxon>
        <taxon>Craniata</taxon>
        <taxon>Vertebrata</taxon>
        <taxon>Euteleostomi</taxon>
        <taxon>Lepidosauria</taxon>
        <taxon>Squamata</taxon>
        <taxon>Bifurcata</taxon>
        <taxon>Unidentata</taxon>
        <taxon>Episquamata</taxon>
        <taxon>Toxicofera</taxon>
        <taxon>Iguania</taxon>
        <taxon>Acrodonta</taxon>
        <taxon>Agamidae</taxon>
        <taxon>Agaminae</taxon>
        <taxon>Phrynocephalus</taxon>
    </lineage>
</organism>
<feature type="compositionally biased region" description="Basic and acidic residues" evidence="6">
    <location>
        <begin position="450"/>
        <end position="470"/>
    </location>
</feature>
<feature type="transmembrane region" description="Helical" evidence="7">
    <location>
        <begin position="91"/>
        <end position="113"/>
    </location>
</feature>
<accession>A0A9Q0X6H2</accession>
<dbReference type="PANTHER" id="PTHR31815:SF3">
    <property type="entry name" value="TRANSMEMBRANE PROTEIN 200B"/>
    <property type="match status" value="1"/>
</dbReference>
<feature type="region of interest" description="Disordered" evidence="6">
    <location>
        <begin position="450"/>
        <end position="480"/>
    </location>
</feature>
<evidence type="ECO:0000256" key="6">
    <source>
        <dbReference type="SAM" id="MobiDB-lite"/>
    </source>
</evidence>